<evidence type="ECO:0008006" key="7">
    <source>
        <dbReference type="Google" id="ProtNLM"/>
    </source>
</evidence>
<comment type="subcellular location">
    <subcellularLocation>
        <location evidence="1">Nucleus</location>
        <location evidence="1">Nucleolus</location>
    </subcellularLocation>
</comment>
<dbReference type="Proteomes" id="UP000803884">
    <property type="component" value="Unassembled WGS sequence"/>
</dbReference>
<dbReference type="Pfam" id="PF06229">
    <property type="entry name" value="FRG1"/>
    <property type="match status" value="1"/>
</dbReference>
<dbReference type="InterPro" id="IPR010414">
    <property type="entry name" value="FRG1"/>
</dbReference>
<comment type="similarity">
    <text evidence="2">Belongs to the FRG1 family.</text>
</comment>
<dbReference type="GO" id="GO:0051015">
    <property type="term" value="F:actin filament binding"/>
    <property type="evidence" value="ECO:0007669"/>
    <property type="project" value="TreeGrafter"/>
</dbReference>
<gene>
    <name evidence="5" type="ORF">WHR41_00399</name>
</gene>
<dbReference type="GO" id="GO:0005730">
    <property type="term" value="C:nucleolus"/>
    <property type="evidence" value="ECO:0007669"/>
    <property type="project" value="UniProtKB-SubCell"/>
</dbReference>
<evidence type="ECO:0000256" key="1">
    <source>
        <dbReference type="ARBA" id="ARBA00004604"/>
    </source>
</evidence>
<dbReference type="EMBL" id="JAAQHG020000001">
    <property type="protein sequence ID" value="KAL1590957.1"/>
    <property type="molecule type" value="Genomic_DNA"/>
</dbReference>
<evidence type="ECO:0000256" key="4">
    <source>
        <dbReference type="SAM" id="MobiDB-lite"/>
    </source>
</evidence>
<dbReference type="SUPFAM" id="SSF50405">
    <property type="entry name" value="Actin-crosslinking proteins"/>
    <property type="match status" value="1"/>
</dbReference>
<dbReference type="AlphaFoldDB" id="A0AB34L3Z5"/>
<comment type="caution">
    <text evidence="5">The sequence shown here is derived from an EMBL/GenBank/DDBJ whole genome shotgun (WGS) entry which is preliminary data.</text>
</comment>
<feature type="region of interest" description="Disordered" evidence="4">
    <location>
        <begin position="1"/>
        <end position="48"/>
    </location>
</feature>
<dbReference type="RefSeq" id="XP_069234062.1">
    <property type="nucleotide sequence ID" value="XM_069369005.1"/>
</dbReference>
<organism evidence="5 6">
    <name type="scientific">Cladosporium halotolerans</name>
    <dbReference type="NCBI Taxonomy" id="1052096"/>
    <lineage>
        <taxon>Eukaryota</taxon>
        <taxon>Fungi</taxon>
        <taxon>Dikarya</taxon>
        <taxon>Ascomycota</taxon>
        <taxon>Pezizomycotina</taxon>
        <taxon>Dothideomycetes</taxon>
        <taxon>Dothideomycetidae</taxon>
        <taxon>Cladosporiales</taxon>
        <taxon>Cladosporiaceae</taxon>
        <taxon>Cladosporium</taxon>
    </lineage>
</organism>
<evidence type="ECO:0000256" key="2">
    <source>
        <dbReference type="ARBA" id="ARBA00010878"/>
    </source>
</evidence>
<protein>
    <recommendedName>
        <fullName evidence="7">Frg1</fullName>
    </recommendedName>
</protein>
<sequence>MVKALTFKGDKPKPKKRKRAQEDKDATEDGPATKQLAAADAEPEEDENWVSVDNVSDLAGPVMVVFPSEPVVALACDQLGSVFASKVENMVEGVASSAEPHDVRQVFVVTRVVGSEQNIVLKGCNGRYLGCDSVGTLTTTREAISPEETFSCIPSPTQPGLFSLQTMRKHYISIDADAAPPAVRGDADEASPTTEIRLRMQARFKPRNKVDKAEKVRAKISRKELEEEVGRRLDDDEVKKLKKARRDGNYHEVMLDVKVKGKHDKFA</sequence>
<reference evidence="5 6" key="1">
    <citation type="journal article" date="2020" name="Microbiol. Resour. Announc.">
        <title>Draft Genome Sequence of a Cladosporium Species Isolated from the Mesophotic Ascidian Didemnum maculosum.</title>
        <authorList>
            <person name="Gioti A."/>
            <person name="Siaperas R."/>
            <person name="Nikolaivits E."/>
            <person name="Le Goff G."/>
            <person name="Ouazzani J."/>
            <person name="Kotoulas G."/>
            <person name="Topakas E."/>
        </authorList>
    </citation>
    <scope>NUCLEOTIDE SEQUENCE [LARGE SCALE GENOMIC DNA]</scope>
    <source>
        <strain evidence="5 6">TM138-S3</strain>
    </source>
</reference>
<dbReference type="PANTHER" id="PTHR12928">
    <property type="entry name" value="FRG1 PROTEIN"/>
    <property type="match status" value="1"/>
</dbReference>
<keyword evidence="6" id="KW-1185">Reference proteome</keyword>
<dbReference type="GeneID" id="96001843"/>
<accession>A0AB34L3Z5</accession>
<dbReference type="InterPro" id="IPR008999">
    <property type="entry name" value="Actin-crosslinking"/>
</dbReference>
<keyword evidence="3" id="KW-0539">Nucleus</keyword>
<dbReference type="CDD" id="cd23339">
    <property type="entry name" value="beta-trefoil_FSCN_fungal_FRG1-like"/>
    <property type="match status" value="1"/>
</dbReference>
<dbReference type="Gene3D" id="2.80.10.50">
    <property type="match status" value="1"/>
</dbReference>
<evidence type="ECO:0000313" key="6">
    <source>
        <dbReference type="Proteomes" id="UP000803884"/>
    </source>
</evidence>
<evidence type="ECO:0000313" key="5">
    <source>
        <dbReference type="EMBL" id="KAL1590957.1"/>
    </source>
</evidence>
<evidence type="ECO:0000256" key="3">
    <source>
        <dbReference type="ARBA" id="ARBA00023242"/>
    </source>
</evidence>
<name>A0AB34L3Z5_9PEZI</name>
<dbReference type="PANTHER" id="PTHR12928:SF0">
    <property type="entry name" value="FSHD REGION GENE 1"/>
    <property type="match status" value="1"/>
</dbReference>
<dbReference type="GO" id="GO:0071013">
    <property type="term" value="C:catalytic step 2 spliceosome"/>
    <property type="evidence" value="ECO:0007669"/>
    <property type="project" value="TreeGrafter"/>
</dbReference>
<proteinExistence type="inferred from homology"/>